<reference evidence="2" key="1">
    <citation type="journal article" date="2023" name="G3 (Bethesda)">
        <title>A reference genome for the long-term kleptoplast-retaining sea slug Elysia crispata morphotype clarki.</title>
        <authorList>
            <person name="Eastman K.E."/>
            <person name="Pendleton A.L."/>
            <person name="Shaikh M.A."/>
            <person name="Suttiyut T."/>
            <person name="Ogas R."/>
            <person name="Tomko P."/>
            <person name="Gavelis G."/>
            <person name="Widhalm J.R."/>
            <person name="Wisecaver J.H."/>
        </authorList>
    </citation>
    <scope>NUCLEOTIDE SEQUENCE</scope>
    <source>
        <strain evidence="2">ECLA1</strain>
    </source>
</reference>
<protein>
    <submittedName>
        <fullName evidence="2">Uncharacterized protein</fullName>
    </submittedName>
</protein>
<accession>A0AAE1AYJ0</accession>
<feature type="compositionally biased region" description="Polar residues" evidence="1">
    <location>
        <begin position="40"/>
        <end position="79"/>
    </location>
</feature>
<evidence type="ECO:0000256" key="1">
    <source>
        <dbReference type="SAM" id="MobiDB-lite"/>
    </source>
</evidence>
<gene>
    <name evidence="2" type="ORF">RRG08_026674</name>
</gene>
<sequence>MQLVSSTMRPHGREFYNSQTSRSSPPPSYQADSRERCSYSMKSLRSAISRSSVNTTRGRNPSNSSELTRANGKATNTSIDSQSAEFSVKKIQGWSISSLLTEGDILVADRAAWGNGRKYEIELEYPDHFELA</sequence>
<dbReference type="AlphaFoldDB" id="A0AAE1AYJ0"/>
<evidence type="ECO:0000313" key="2">
    <source>
        <dbReference type="EMBL" id="KAK3796419.1"/>
    </source>
</evidence>
<dbReference type="EMBL" id="JAWDGP010000883">
    <property type="protein sequence ID" value="KAK3796419.1"/>
    <property type="molecule type" value="Genomic_DNA"/>
</dbReference>
<comment type="caution">
    <text evidence="2">The sequence shown here is derived from an EMBL/GenBank/DDBJ whole genome shotgun (WGS) entry which is preliminary data.</text>
</comment>
<proteinExistence type="predicted"/>
<organism evidence="2 3">
    <name type="scientific">Elysia crispata</name>
    <name type="common">lettuce slug</name>
    <dbReference type="NCBI Taxonomy" id="231223"/>
    <lineage>
        <taxon>Eukaryota</taxon>
        <taxon>Metazoa</taxon>
        <taxon>Spiralia</taxon>
        <taxon>Lophotrochozoa</taxon>
        <taxon>Mollusca</taxon>
        <taxon>Gastropoda</taxon>
        <taxon>Heterobranchia</taxon>
        <taxon>Euthyneura</taxon>
        <taxon>Panpulmonata</taxon>
        <taxon>Sacoglossa</taxon>
        <taxon>Placobranchoidea</taxon>
        <taxon>Plakobranchidae</taxon>
        <taxon>Elysia</taxon>
    </lineage>
</organism>
<evidence type="ECO:0000313" key="3">
    <source>
        <dbReference type="Proteomes" id="UP001283361"/>
    </source>
</evidence>
<dbReference type="Proteomes" id="UP001283361">
    <property type="component" value="Unassembled WGS sequence"/>
</dbReference>
<feature type="region of interest" description="Disordered" evidence="1">
    <location>
        <begin position="1"/>
        <end position="79"/>
    </location>
</feature>
<keyword evidence="3" id="KW-1185">Reference proteome</keyword>
<name>A0AAE1AYJ0_9GAST</name>